<dbReference type="InterPro" id="IPR046341">
    <property type="entry name" value="SET_dom_sf"/>
</dbReference>
<comment type="caution">
    <text evidence="2">The sequence shown here is derived from an EMBL/GenBank/DDBJ whole genome shotgun (WGS) entry which is preliminary data.</text>
</comment>
<dbReference type="Proteomes" id="UP001630127">
    <property type="component" value="Unassembled WGS sequence"/>
</dbReference>
<dbReference type="AlphaFoldDB" id="A0ABD2ZC81"/>
<dbReference type="EMBL" id="JBJUIK010000010">
    <property type="protein sequence ID" value="KAL3517086.1"/>
    <property type="molecule type" value="Genomic_DNA"/>
</dbReference>
<gene>
    <name evidence="2" type="ORF">ACH5RR_023988</name>
</gene>
<dbReference type="InterPro" id="IPR050600">
    <property type="entry name" value="SETD3_SETD6_MTase"/>
</dbReference>
<feature type="compositionally biased region" description="Polar residues" evidence="1">
    <location>
        <begin position="369"/>
        <end position="390"/>
    </location>
</feature>
<protein>
    <recommendedName>
        <fullName evidence="4">SET domain-containing protein</fullName>
    </recommendedName>
</protein>
<accession>A0ABD2ZC81</accession>
<dbReference type="CDD" id="cd10527">
    <property type="entry name" value="SET_LSMT"/>
    <property type="match status" value="1"/>
</dbReference>
<evidence type="ECO:0000256" key="1">
    <source>
        <dbReference type="SAM" id="MobiDB-lite"/>
    </source>
</evidence>
<feature type="region of interest" description="Disordered" evidence="1">
    <location>
        <begin position="195"/>
        <end position="226"/>
    </location>
</feature>
<dbReference type="SUPFAM" id="SSF82199">
    <property type="entry name" value="SET domain"/>
    <property type="match status" value="1"/>
</dbReference>
<dbReference type="Gene3D" id="3.90.1410.10">
    <property type="entry name" value="set domain protein methyltransferase, domain 1"/>
    <property type="match status" value="1"/>
</dbReference>
<feature type="region of interest" description="Disordered" evidence="1">
    <location>
        <begin position="368"/>
        <end position="390"/>
    </location>
</feature>
<dbReference type="PANTHER" id="PTHR13271">
    <property type="entry name" value="UNCHARACTERIZED PUTATIVE METHYLTRANSFERASE"/>
    <property type="match status" value="1"/>
</dbReference>
<evidence type="ECO:0000313" key="2">
    <source>
        <dbReference type="EMBL" id="KAL3517086.1"/>
    </source>
</evidence>
<evidence type="ECO:0000313" key="3">
    <source>
        <dbReference type="Proteomes" id="UP001630127"/>
    </source>
</evidence>
<feature type="compositionally biased region" description="Basic and acidic residues" evidence="1">
    <location>
        <begin position="201"/>
        <end position="213"/>
    </location>
</feature>
<sequence>MESPEESKLHYFLQWLQVNGVQLRGCTIKYCDSNKGLGVFSADSVSDGVLLVVPLNLAITAMSVRQDPLYGSECGAMCEGGEVDERFLILLFLTVERLRRNSSWKPYLDMFPTTFTNSLWFSDEELLELKGTPIYRATEVQKKSLQSLFHEKVKNLAEKLLIADGDLEREVTFDDFLWANSVFWTRAQNIPFPQSYASPEAQEKQDSRSRENEPSSNDVLKPEECGSDNYARQQEETVWVEGLVPGIDFCNHDVKPLAQWLVDGTGLVTGVPFSMYLLSAAGQNTLERGTEISISYGNKGNEELLFLYGFVMNDNPDDYLMINYPGEAVQDVSFSEQKTQLLEEQKAVLRCLLPRGLLNHGFFPPCTPQGENNDKNSSSQVCSYSWSGQRKSPSYLNTLVFPEDFLTALRTIAMKENELYQVVSLLEELAGPEGERQPSDTDVRAALWEACGDSGALQLLVDRLNMRLMDLEEGTGTEDSDTELLEKAQCTEVPEDCKRTENNDCHFLSRNRWSSIVYRRGQKQLTRLFLKEAEQALELALSEGN</sequence>
<keyword evidence="3" id="KW-1185">Reference proteome</keyword>
<proteinExistence type="predicted"/>
<reference evidence="2 3" key="1">
    <citation type="submission" date="2024-11" db="EMBL/GenBank/DDBJ databases">
        <title>A near-complete genome assembly of Cinchona calisaya.</title>
        <authorList>
            <person name="Lian D.C."/>
            <person name="Zhao X.W."/>
            <person name="Wei L."/>
        </authorList>
    </citation>
    <scope>NUCLEOTIDE SEQUENCE [LARGE SCALE GENOMIC DNA]</scope>
    <source>
        <tissue evidence="2">Nenye</tissue>
    </source>
</reference>
<evidence type="ECO:0008006" key="4">
    <source>
        <dbReference type="Google" id="ProtNLM"/>
    </source>
</evidence>
<name>A0ABD2ZC81_9GENT</name>
<dbReference type="PANTHER" id="PTHR13271:SF55">
    <property type="entry name" value="SET DOMAIN-CONTAINING PROTEIN"/>
    <property type="match status" value="1"/>
</dbReference>
<organism evidence="2 3">
    <name type="scientific">Cinchona calisaya</name>
    <dbReference type="NCBI Taxonomy" id="153742"/>
    <lineage>
        <taxon>Eukaryota</taxon>
        <taxon>Viridiplantae</taxon>
        <taxon>Streptophyta</taxon>
        <taxon>Embryophyta</taxon>
        <taxon>Tracheophyta</taxon>
        <taxon>Spermatophyta</taxon>
        <taxon>Magnoliopsida</taxon>
        <taxon>eudicotyledons</taxon>
        <taxon>Gunneridae</taxon>
        <taxon>Pentapetalae</taxon>
        <taxon>asterids</taxon>
        <taxon>lamiids</taxon>
        <taxon>Gentianales</taxon>
        <taxon>Rubiaceae</taxon>
        <taxon>Cinchonoideae</taxon>
        <taxon>Cinchoneae</taxon>
        <taxon>Cinchona</taxon>
    </lineage>
</organism>